<reference evidence="5" key="1">
    <citation type="submission" date="2021-02" db="EMBL/GenBank/DDBJ databases">
        <authorList>
            <person name="Dougan E. K."/>
            <person name="Rhodes N."/>
            <person name="Thang M."/>
            <person name="Chan C."/>
        </authorList>
    </citation>
    <scope>NUCLEOTIDE SEQUENCE</scope>
</reference>
<dbReference type="InterPro" id="IPR036640">
    <property type="entry name" value="ABC1_TM_sf"/>
</dbReference>
<protein>
    <submittedName>
        <fullName evidence="5">UFGT protein</fullName>
    </submittedName>
</protein>
<feature type="transmembrane region" description="Helical" evidence="4">
    <location>
        <begin position="536"/>
        <end position="558"/>
    </location>
</feature>
<dbReference type="EMBL" id="CAJNJA010016242">
    <property type="protein sequence ID" value="CAE7377190.1"/>
    <property type="molecule type" value="Genomic_DNA"/>
</dbReference>
<keyword evidence="2 4" id="KW-1133">Transmembrane helix</keyword>
<keyword evidence="1 4" id="KW-0812">Transmembrane</keyword>
<dbReference type="OrthoDB" id="441218at2759"/>
<feature type="transmembrane region" description="Helical" evidence="4">
    <location>
        <begin position="726"/>
        <end position="754"/>
    </location>
</feature>
<dbReference type="Gene3D" id="1.20.1560.10">
    <property type="entry name" value="ABC transporter type 1, transmembrane domain"/>
    <property type="match status" value="1"/>
</dbReference>
<dbReference type="InterPro" id="IPR014710">
    <property type="entry name" value="RmlC-like_jellyroll"/>
</dbReference>
<comment type="caution">
    <text evidence="5">The sequence shown here is derived from an EMBL/GenBank/DDBJ whole genome shotgun (WGS) entry which is preliminary data.</text>
</comment>
<feature type="transmembrane region" description="Helical" evidence="4">
    <location>
        <begin position="586"/>
        <end position="607"/>
    </location>
</feature>
<dbReference type="AlphaFoldDB" id="A0A812Q630"/>
<name>A0A812Q630_9DINO</name>
<evidence type="ECO:0000256" key="3">
    <source>
        <dbReference type="ARBA" id="ARBA00023136"/>
    </source>
</evidence>
<accession>A0A812Q630</accession>
<proteinExistence type="predicted"/>
<evidence type="ECO:0000313" key="5">
    <source>
        <dbReference type="EMBL" id="CAE7377190.1"/>
    </source>
</evidence>
<evidence type="ECO:0000256" key="1">
    <source>
        <dbReference type="ARBA" id="ARBA00022692"/>
    </source>
</evidence>
<organism evidence="5 6">
    <name type="scientific">Symbiodinium necroappetens</name>
    <dbReference type="NCBI Taxonomy" id="1628268"/>
    <lineage>
        <taxon>Eukaryota</taxon>
        <taxon>Sar</taxon>
        <taxon>Alveolata</taxon>
        <taxon>Dinophyceae</taxon>
        <taxon>Suessiales</taxon>
        <taxon>Symbiodiniaceae</taxon>
        <taxon>Symbiodinium</taxon>
    </lineage>
</organism>
<evidence type="ECO:0000313" key="6">
    <source>
        <dbReference type="Proteomes" id="UP000601435"/>
    </source>
</evidence>
<dbReference type="Proteomes" id="UP000601435">
    <property type="component" value="Unassembled WGS sequence"/>
</dbReference>
<feature type="transmembrane region" description="Helical" evidence="4">
    <location>
        <begin position="692"/>
        <end position="720"/>
    </location>
</feature>
<sequence>MRVVALMESQPRSATALVSEPGEMLLVRKADFMRLIKEPMSRDWVEKDRLLKLEMFLQDHLVGIREHAKSFVPITGKSHATHMFAKKKYLPGHIFLHEGQVAEGALYVIFEGSVEFFRAASGTTAKLREAWRNPVMEQRKPLGLLQPTSAGVVAREYRLCAMLSGGLFGSASFIGGEKTTEEFSVIAGPKGCLVFESVGDNFQKLPLKVASAAREVLSKVAQVHQERCGVLLATLDSGSDENPAKLWKRTMAWQGNANARRASQSPRAYEVAVRWSSGMYSCRRDAKGGDLKGYSLNSRESSPHFEQDAGITSVAKSVAPYVIEKGGPSTRQIESLAGDPPAGGDWCAVLVPQRRVACDACKSDPGGSECTSEVPEPLEEEAAVQLPMQGPWQIKLDLTLWYFTTPLCQQLESPNSLDELRLRQTLQDQAPSAGWKCFVFSSLAAFKKPFFSGCPGKWARMLTLPGFSGEPLPASFQHVGELEFPRELVGALMFAPERQASADEFEKLWADELEAKGEEKASVASVLMRMVPKNKLITGGLAYSWAVLIGQLYSVYLVRFSLMHFFKLQAWVLAHPHEERNLTNQLLIAIFAFTIYPISQIIILSITNSITTQLDQRMCGGLAVALFRKAQRLPSPWTQKKRVLMICMYGLNTWQTDDSTVGTEQSSPKEGMLPMQTAMYPHLRIRLLNHDILTALIGSFDSLCLAGTAAMSVFVLFFLMASQLRLATICAFGIAIPCVSYAVVLGGGIGEVMLMLQERTDRRVVTLREVLFGAGSPDSTLSSSWLQLGSEHGAEVRVVKCYGWEVAMEQKLAALRNKEVLLALYMRDRLRVKKGLGKWEESGAAAMNFNRQLGTHRCPSRRGQGITALLVAFPRLLIWPRPDEIRRRFCGSELETLQTLAAEPREPRAGLVGYAAIYGAHDVPCLDLNRSVPKTRFDE</sequence>
<dbReference type="InterPro" id="IPR018490">
    <property type="entry name" value="cNMP-bd_dom_sf"/>
</dbReference>
<evidence type="ECO:0000256" key="4">
    <source>
        <dbReference type="SAM" id="Phobius"/>
    </source>
</evidence>
<keyword evidence="6" id="KW-1185">Reference proteome</keyword>
<dbReference type="GO" id="GO:0016020">
    <property type="term" value="C:membrane"/>
    <property type="evidence" value="ECO:0007669"/>
    <property type="project" value="InterPro"/>
</dbReference>
<dbReference type="SUPFAM" id="SSF51206">
    <property type="entry name" value="cAMP-binding domain-like"/>
    <property type="match status" value="1"/>
</dbReference>
<gene>
    <name evidence="5" type="primary">UFGT</name>
    <name evidence="5" type="ORF">SNEC2469_LOCUS10179</name>
</gene>
<keyword evidence="3 4" id="KW-0472">Membrane</keyword>
<dbReference type="Gene3D" id="2.60.120.10">
    <property type="entry name" value="Jelly Rolls"/>
    <property type="match status" value="1"/>
</dbReference>
<dbReference type="GO" id="GO:0005524">
    <property type="term" value="F:ATP binding"/>
    <property type="evidence" value="ECO:0007669"/>
    <property type="project" value="InterPro"/>
</dbReference>
<evidence type="ECO:0000256" key="2">
    <source>
        <dbReference type="ARBA" id="ARBA00022989"/>
    </source>
</evidence>
<feature type="non-terminal residue" evidence="5">
    <location>
        <position position="1"/>
    </location>
</feature>